<reference evidence="4 5" key="1">
    <citation type="submission" date="2016-10" db="EMBL/GenBank/DDBJ databases">
        <authorList>
            <person name="de Groot N.N."/>
        </authorList>
    </citation>
    <scope>NUCLEOTIDE SEQUENCE [LARGE SCALE GENOMIC DNA]</scope>
    <source>
        <strain evidence="4 5">CGMCC 1.10434</strain>
    </source>
</reference>
<accession>A0A1H8NW82</accession>
<keyword evidence="2" id="KW-0472">Membrane</keyword>
<feature type="domain" description="DUF1510" evidence="3">
    <location>
        <begin position="125"/>
        <end position="214"/>
    </location>
</feature>
<protein>
    <recommendedName>
        <fullName evidence="3">DUF1510 domain-containing protein</fullName>
    </recommendedName>
</protein>
<feature type="region of interest" description="Disordered" evidence="1">
    <location>
        <begin position="62"/>
        <end position="110"/>
    </location>
</feature>
<evidence type="ECO:0000259" key="3">
    <source>
        <dbReference type="Pfam" id="PF07423"/>
    </source>
</evidence>
<gene>
    <name evidence="4" type="ORF">SAMN04488134_106124</name>
</gene>
<evidence type="ECO:0000313" key="4">
    <source>
        <dbReference type="EMBL" id="SEO33814.1"/>
    </source>
</evidence>
<evidence type="ECO:0000256" key="1">
    <source>
        <dbReference type="SAM" id="MobiDB-lite"/>
    </source>
</evidence>
<dbReference type="RefSeq" id="WP_091497490.1">
    <property type="nucleotide sequence ID" value="NZ_FODJ01000006.1"/>
</dbReference>
<feature type="transmembrane region" description="Helical" evidence="2">
    <location>
        <begin position="23"/>
        <end position="44"/>
    </location>
</feature>
<dbReference type="Proteomes" id="UP000199300">
    <property type="component" value="Unassembled WGS sequence"/>
</dbReference>
<keyword evidence="2" id="KW-0812">Transmembrane</keyword>
<dbReference type="OrthoDB" id="2168558at2"/>
<organism evidence="4 5">
    <name type="scientific">Amphibacillus marinus</name>
    <dbReference type="NCBI Taxonomy" id="872970"/>
    <lineage>
        <taxon>Bacteria</taxon>
        <taxon>Bacillati</taxon>
        <taxon>Bacillota</taxon>
        <taxon>Bacilli</taxon>
        <taxon>Bacillales</taxon>
        <taxon>Bacillaceae</taxon>
        <taxon>Amphibacillus</taxon>
    </lineage>
</organism>
<name>A0A1H8NW82_9BACI</name>
<dbReference type="EMBL" id="FODJ01000006">
    <property type="protein sequence ID" value="SEO33814.1"/>
    <property type="molecule type" value="Genomic_DNA"/>
</dbReference>
<evidence type="ECO:0000313" key="5">
    <source>
        <dbReference type="Proteomes" id="UP000199300"/>
    </source>
</evidence>
<feature type="compositionally biased region" description="Acidic residues" evidence="1">
    <location>
        <begin position="62"/>
        <end position="94"/>
    </location>
</feature>
<sequence length="230" mass="26594">MTNDESSYSRLNRFEKRRKNSKWLTIMISVGSVLIIIFIVILVLTGNGDEQAVVQDPNQEIADDLDEDPDDLPIDEPDNENDTGNDEPSADDPNNDPSTPNLNPDDYELEFIDPDETDSNIEFAYTSEWSPIPTEQSEPYEFSWDQSAQDWQEMMQAAELASGVSTDEMYYLWVSGNGTQSVIATFSNNTMDEHFRVYLTWIENQGWQPEHVDMLYRHDQMHRFQTEDDE</sequence>
<dbReference type="Pfam" id="PF07423">
    <property type="entry name" value="DUF1510"/>
    <property type="match status" value="1"/>
</dbReference>
<keyword evidence="5" id="KW-1185">Reference proteome</keyword>
<dbReference type="AlphaFoldDB" id="A0A1H8NW82"/>
<keyword evidence="2" id="KW-1133">Transmembrane helix</keyword>
<evidence type="ECO:0000256" key="2">
    <source>
        <dbReference type="SAM" id="Phobius"/>
    </source>
</evidence>
<dbReference type="STRING" id="872970.SAMN04488134_106124"/>
<proteinExistence type="predicted"/>
<dbReference type="InterPro" id="IPR009988">
    <property type="entry name" value="DUF1510"/>
</dbReference>